<dbReference type="GO" id="GO:0008270">
    <property type="term" value="F:zinc ion binding"/>
    <property type="evidence" value="ECO:0007669"/>
    <property type="project" value="InterPro"/>
</dbReference>
<reference evidence="8 9" key="1">
    <citation type="submission" date="2016-10" db="EMBL/GenBank/DDBJ databases">
        <authorList>
            <person name="de Groot N.N."/>
        </authorList>
    </citation>
    <scope>NUCLEOTIDE SEQUENCE [LARGE SCALE GENOMIC DNA]</scope>
    <source>
        <strain evidence="8 9">Nm110</strain>
    </source>
</reference>
<dbReference type="InterPro" id="IPR002328">
    <property type="entry name" value="ADH_Zn_CS"/>
</dbReference>
<protein>
    <submittedName>
        <fullName evidence="8">Threonine dehydrogenase</fullName>
    </submittedName>
</protein>
<name>A0A1H2X381_9PROT</name>
<dbReference type="AlphaFoldDB" id="A0A1H2X381"/>
<dbReference type="InterPro" id="IPR020843">
    <property type="entry name" value="ER"/>
</dbReference>
<evidence type="ECO:0000256" key="3">
    <source>
        <dbReference type="ARBA" id="ARBA00022833"/>
    </source>
</evidence>
<evidence type="ECO:0000256" key="1">
    <source>
        <dbReference type="ARBA" id="ARBA00001947"/>
    </source>
</evidence>
<dbReference type="RefSeq" id="WP_074667521.1">
    <property type="nucleotide sequence ID" value="NZ_FNNH01000034.1"/>
</dbReference>
<proteinExistence type="inferred from homology"/>
<dbReference type="PANTHER" id="PTHR42813">
    <property type="entry name" value="ZINC-TYPE ALCOHOL DEHYDROGENASE-LIKE"/>
    <property type="match status" value="1"/>
</dbReference>
<evidence type="ECO:0000313" key="9">
    <source>
        <dbReference type="Proteomes" id="UP000183454"/>
    </source>
</evidence>
<keyword evidence="2 5" id="KW-0479">Metal-binding</keyword>
<evidence type="ECO:0000313" key="8">
    <source>
        <dbReference type="EMBL" id="SDW87238.1"/>
    </source>
</evidence>
<dbReference type="Pfam" id="PF08240">
    <property type="entry name" value="ADH_N"/>
    <property type="match status" value="1"/>
</dbReference>
<dbReference type="InterPro" id="IPR036291">
    <property type="entry name" value="NAD(P)-bd_dom_sf"/>
</dbReference>
<evidence type="ECO:0000256" key="4">
    <source>
        <dbReference type="ARBA" id="ARBA00023002"/>
    </source>
</evidence>
<comment type="similarity">
    <text evidence="5">Belongs to the zinc-containing alcohol dehydrogenase family.</text>
</comment>
<feature type="domain" description="Enoyl reductase (ER)" evidence="7">
    <location>
        <begin position="8"/>
        <end position="393"/>
    </location>
</feature>
<dbReference type="InterPro" id="IPR013149">
    <property type="entry name" value="ADH-like_C"/>
</dbReference>
<evidence type="ECO:0000256" key="2">
    <source>
        <dbReference type="ARBA" id="ARBA00022723"/>
    </source>
</evidence>
<accession>A0A1H2X381</accession>
<comment type="cofactor">
    <cofactor evidence="1 5">
        <name>Zn(2+)</name>
        <dbReference type="ChEBI" id="CHEBI:29105"/>
    </cofactor>
</comment>
<dbReference type="PROSITE" id="PS00059">
    <property type="entry name" value="ADH_ZINC"/>
    <property type="match status" value="1"/>
</dbReference>
<gene>
    <name evidence="8" type="ORF">SAMN05421882_10349</name>
</gene>
<dbReference type="SUPFAM" id="SSF51735">
    <property type="entry name" value="NAD(P)-binding Rossmann-fold domains"/>
    <property type="match status" value="1"/>
</dbReference>
<dbReference type="InterPro" id="IPR013154">
    <property type="entry name" value="ADH-like_N"/>
</dbReference>
<dbReference type="EMBL" id="FNNH01000034">
    <property type="protein sequence ID" value="SDW87238.1"/>
    <property type="molecule type" value="Genomic_DNA"/>
</dbReference>
<dbReference type="Gene3D" id="3.90.180.10">
    <property type="entry name" value="Medium-chain alcohol dehydrogenases, catalytic domain"/>
    <property type="match status" value="1"/>
</dbReference>
<dbReference type="SMART" id="SM00829">
    <property type="entry name" value="PKS_ER"/>
    <property type="match status" value="1"/>
</dbReference>
<organism evidence="8 9">
    <name type="scientific">Nitrosomonas communis</name>
    <dbReference type="NCBI Taxonomy" id="44574"/>
    <lineage>
        <taxon>Bacteria</taxon>
        <taxon>Pseudomonadati</taxon>
        <taxon>Pseudomonadota</taxon>
        <taxon>Betaproteobacteria</taxon>
        <taxon>Nitrosomonadales</taxon>
        <taxon>Nitrosomonadaceae</taxon>
        <taxon>Nitrosomonas</taxon>
    </lineage>
</organism>
<keyword evidence="4" id="KW-0560">Oxidoreductase</keyword>
<evidence type="ECO:0000256" key="6">
    <source>
        <dbReference type="SAM" id="MobiDB-lite"/>
    </source>
</evidence>
<keyword evidence="3 5" id="KW-0862">Zinc</keyword>
<feature type="compositionally biased region" description="Polar residues" evidence="6">
    <location>
        <begin position="280"/>
        <end position="292"/>
    </location>
</feature>
<dbReference type="SUPFAM" id="SSF50129">
    <property type="entry name" value="GroES-like"/>
    <property type="match status" value="1"/>
</dbReference>
<dbReference type="Gene3D" id="3.40.50.720">
    <property type="entry name" value="NAD(P)-binding Rossmann-like Domain"/>
    <property type="match status" value="1"/>
</dbReference>
<dbReference type="GO" id="GO:0016616">
    <property type="term" value="F:oxidoreductase activity, acting on the CH-OH group of donors, NAD or NADP as acceptor"/>
    <property type="evidence" value="ECO:0007669"/>
    <property type="project" value="UniProtKB-ARBA"/>
</dbReference>
<dbReference type="Pfam" id="PF00107">
    <property type="entry name" value="ADH_zinc_N"/>
    <property type="match status" value="1"/>
</dbReference>
<dbReference type="Proteomes" id="UP000183454">
    <property type="component" value="Unassembled WGS sequence"/>
</dbReference>
<sequence length="409" mass="43613">MKAVVFYGIGDIRLEEVPDPKIEEPTDAIVHLTTSAICGTDLHFIRGTFSGMQPGTILGHEGVGIIEELGADVRNLSVGDRVVIPSTIACGYCSYCRAGYYAQCDNANPNGKTAGTAFFGGPLAAGSFHGLQAEKARIPFANVGLVKLPPQVSDEQAILLSDIFPTGYFGAELAEIEDGDTVAVFGCGPVGQFAIASAKLMGAGRIFAVDREPSRLEMARTQGAEVINFDEEHPVETIQRLTGGIGVDRAIDAVGVDAMAAHEGPAAEEAAQNKERFDEQQSQVAPETNPQGENWIPGDAPSQALMWALEALCKAGTLSIIGVYPPEMQSFPIGKAMNKNLTIKMGNCHHRKYIPMLVDMVKAGEIDPVGILTQIVPMTNVIDAYKAFDTRQPGWVKVELKPEASQKGA</sequence>
<evidence type="ECO:0000259" key="7">
    <source>
        <dbReference type="SMART" id="SM00829"/>
    </source>
</evidence>
<dbReference type="CDD" id="cd08283">
    <property type="entry name" value="FDH_like_1"/>
    <property type="match status" value="1"/>
</dbReference>
<dbReference type="PANTHER" id="PTHR42813:SF7">
    <property type="entry name" value="ALCOHOL DEHYDROGENASE (ZN-DEPENDENT)-RELATED"/>
    <property type="match status" value="1"/>
</dbReference>
<evidence type="ECO:0000256" key="5">
    <source>
        <dbReference type="RuleBase" id="RU361277"/>
    </source>
</evidence>
<feature type="region of interest" description="Disordered" evidence="6">
    <location>
        <begin position="263"/>
        <end position="294"/>
    </location>
</feature>
<dbReference type="InterPro" id="IPR011032">
    <property type="entry name" value="GroES-like_sf"/>
</dbReference>